<dbReference type="RefSeq" id="WP_220109200.1">
    <property type="nucleotide sequence ID" value="NZ_JAHZST010000004.1"/>
</dbReference>
<organism evidence="7 8">
    <name type="scientific">Shewanella nanhaiensis</name>
    <dbReference type="NCBI Taxonomy" id="2864872"/>
    <lineage>
        <taxon>Bacteria</taxon>
        <taxon>Pseudomonadati</taxon>
        <taxon>Pseudomonadota</taxon>
        <taxon>Gammaproteobacteria</taxon>
        <taxon>Alteromonadales</taxon>
        <taxon>Shewanellaceae</taxon>
        <taxon>Shewanella</taxon>
    </lineage>
</organism>
<evidence type="ECO:0000313" key="8">
    <source>
        <dbReference type="Proteomes" id="UP001195963"/>
    </source>
</evidence>
<dbReference type="Proteomes" id="UP001195963">
    <property type="component" value="Unassembled WGS sequence"/>
</dbReference>
<dbReference type="InterPro" id="IPR005496">
    <property type="entry name" value="Integral_membrane_TerC"/>
</dbReference>
<feature type="transmembrane region" description="Helical" evidence="6">
    <location>
        <begin position="81"/>
        <end position="99"/>
    </location>
</feature>
<keyword evidence="8" id="KW-1185">Reference proteome</keyword>
<reference evidence="7 8" key="1">
    <citation type="submission" date="2021-07" db="EMBL/GenBank/DDBJ databases">
        <title>Shewanella sp. nov, isolated from SCS.</title>
        <authorList>
            <person name="Cao W.R."/>
        </authorList>
    </citation>
    <scope>NUCLEOTIDE SEQUENCE [LARGE SCALE GENOMIC DNA]</scope>
    <source>
        <strain evidence="7 8">NR704-98</strain>
    </source>
</reference>
<proteinExistence type="inferred from homology"/>
<accession>A0ABS7E1P0</accession>
<dbReference type="Pfam" id="PF03741">
    <property type="entry name" value="TerC"/>
    <property type="match status" value="1"/>
</dbReference>
<feature type="transmembrane region" description="Helical" evidence="6">
    <location>
        <begin position="155"/>
        <end position="174"/>
    </location>
</feature>
<evidence type="ECO:0000256" key="6">
    <source>
        <dbReference type="SAM" id="Phobius"/>
    </source>
</evidence>
<dbReference type="EMBL" id="JAHZST010000004">
    <property type="protein sequence ID" value="MBW8183592.1"/>
    <property type="molecule type" value="Genomic_DNA"/>
</dbReference>
<feature type="transmembrane region" description="Helical" evidence="6">
    <location>
        <begin position="48"/>
        <end position="69"/>
    </location>
</feature>
<evidence type="ECO:0000313" key="7">
    <source>
        <dbReference type="EMBL" id="MBW8183592.1"/>
    </source>
</evidence>
<protein>
    <submittedName>
        <fullName evidence="7">TerC family protein</fullName>
    </submittedName>
</protein>
<sequence length="241" mass="26463">MELLLDPNAWLALLTLTVLEIVLGIDNIIFISILVGRLPEHQRERARVLGLGLAMLTRILLLISIAWVMKLTEPFITVMEHGVSGRDLILLFGGLFLIYKSTSEIHGCLEGESETAPKARGSGFFFVLIQIAILDIVFSLDSVITAVGMADDVEVMILAIVIAVGVMMFAAKSVGDFVERHPTVKMLALTFLTLIGFTLLAEGFGVHIPKGYIYFAMGFSIAVEMLNLRVKSKRKEETPAD</sequence>
<feature type="transmembrane region" description="Helical" evidence="6">
    <location>
        <begin position="124"/>
        <end position="149"/>
    </location>
</feature>
<dbReference type="PANTHER" id="PTHR30238:SF4">
    <property type="entry name" value="SLL1022 PROTEIN"/>
    <property type="match status" value="1"/>
</dbReference>
<feature type="transmembrane region" description="Helical" evidence="6">
    <location>
        <begin position="186"/>
        <end position="206"/>
    </location>
</feature>
<evidence type="ECO:0000256" key="1">
    <source>
        <dbReference type="ARBA" id="ARBA00004141"/>
    </source>
</evidence>
<keyword evidence="5 6" id="KW-0472">Membrane</keyword>
<evidence type="ECO:0000256" key="5">
    <source>
        <dbReference type="ARBA" id="ARBA00023136"/>
    </source>
</evidence>
<evidence type="ECO:0000256" key="2">
    <source>
        <dbReference type="ARBA" id="ARBA00007511"/>
    </source>
</evidence>
<comment type="subcellular location">
    <subcellularLocation>
        <location evidence="1">Membrane</location>
        <topology evidence="1">Multi-pass membrane protein</topology>
    </subcellularLocation>
</comment>
<keyword evidence="4 6" id="KW-1133">Transmembrane helix</keyword>
<gene>
    <name evidence="7" type="ORF">K0625_07915</name>
</gene>
<evidence type="ECO:0000256" key="4">
    <source>
        <dbReference type="ARBA" id="ARBA00022989"/>
    </source>
</evidence>
<comment type="similarity">
    <text evidence="2">Belongs to the TerC family.</text>
</comment>
<feature type="transmembrane region" description="Helical" evidence="6">
    <location>
        <begin position="12"/>
        <end position="36"/>
    </location>
</feature>
<keyword evidence="3 6" id="KW-0812">Transmembrane</keyword>
<feature type="transmembrane region" description="Helical" evidence="6">
    <location>
        <begin position="212"/>
        <end position="230"/>
    </location>
</feature>
<dbReference type="PANTHER" id="PTHR30238">
    <property type="entry name" value="MEMBRANE BOUND PREDICTED REDOX MODULATOR"/>
    <property type="match status" value="1"/>
</dbReference>
<comment type="caution">
    <text evidence="7">The sequence shown here is derived from an EMBL/GenBank/DDBJ whole genome shotgun (WGS) entry which is preliminary data.</text>
</comment>
<evidence type="ECO:0000256" key="3">
    <source>
        <dbReference type="ARBA" id="ARBA00022692"/>
    </source>
</evidence>
<name>A0ABS7E1P0_9GAMM</name>